<comment type="catalytic activity">
    <reaction evidence="10">
        <text>2'-deoxyribonucleotide-(2'-deoxyribose 5'-phosphate)-2'-deoxyribonucleotide-DNA = a 3'-end 2'-deoxyribonucleotide-(2,3-dehydro-2,3-deoxyribose 5'-phosphate)-DNA + a 5'-end 5'-phospho-2'-deoxyribonucleoside-DNA + H(+)</text>
        <dbReference type="Rhea" id="RHEA:66592"/>
        <dbReference type="Rhea" id="RHEA-COMP:13180"/>
        <dbReference type="Rhea" id="RHEA-COMP:16897"/>
        <dbReference type="Rhea" id="RHEA-COMP:17067"/>
        <dbReference type="ChEBI" id="CHEBI:15378"/>
        <dbReference type="ChEBI" id="CHEBI:136412"/>
        <dbReference type="ChEBI" id="CHEBI:157695"/>
        <dbReference type="ChEBI" id="CHEBI:167181"/>
        <dbReference type="EC" id="4.2.99.18"/>
    </reaction>
</comment>
<dbReference type="GO" id="GO:0140078">
    <property type="term" value="F:class I DNA-(apurinic or apyrimidinic site) endonuclease activity"/>
    <property type="evidence" value="ECO:0007669"/>
    <property type="project" value="UniProtKB-EC"/>
</dbReference>
<dbReference type="EMBL" id="JNAX01000015">
    <property type="protein sequence ID" value="KGG19629.1"/>
    <property type="molecule type" value="Genomic_DNA"/>
</dbReference>
<keyword evidence="3" id="KW-0479">Metal-binding</keyword>
<comment type="function">
    <text evidence="10">DNA repair enzyme that has both DNA N-glycosylase activity and AP-lyase activity. The DNA N-glycosylase activity releases various damaged pyrimidines from DNA by cleaving the N-glycosidic bond, leaving an AP (apurinic/apyrimidinic) site. The AP-lyase activity cleaves the phosphodiester bond 3' to the AP site by a beta-elimination, leaving a 3'-terminal unsaturated sugar and a product with a terminal 5'-phosphate.</text>
</comment>
<dbReference type="GO" id="GO:0006285">
    <property type="term" value="P:base-excision repair, AP site formation"/>
    <property type="evidence" value="ECO:0007669"/>
    <property type="project" value="TreeGrafter"/>
</dbReference>
<evidence type="ECO:0000256" key="3">
    <source>
        <dbReference type="ARBA" id="ARBA00022723"/>
    </source>
</evidence>
<dbReference type="SUPFAM" id="SSF48150">
    <property type="entry name" value="DNA-glycosylase"/>
    <property type="match status" value="1"/>
</dbReference>
<dbReference type="CDD" id="cd00056">
    <property type="entry name" value="ENDO3c"/>
    <property type="match status" value="1"/>
</dbReference>
<dbReference type="HAMAP" id="MF_00942">
    <property type="entry name" value="Nth"/>
    <property type="match status" value="1"/>
</dbReference>
<keyword evidence="10 12" id="KW-0456">Lyase</keyword>
<keyword evidence="2" id="KW-0004">4Fe-4S</keyword>
<dbReference type="InterPro" id="IPR005759">
    <property type="entry name" value="Nth"/>
</dbReference>
<proteinExistence type="inferred from homology"/>
<evidence type="ECO:0000256" key="2">
    <source>
        <dbReference type="ARBA" id="ARBA00022485"/>
    </source>
</evidence>
<evidence type="ECO:0000256" key="6">
    <source>
        <dbReference type="ARBA" id="ARBA00023004"/>
    </source>
</evidence>
<gene>
    <name evidence="10" type="primary">nth</name>
    <name evidence="12" type="ORF">EV03_2014</name>
</gene>
<evidence type="ECO:0000256" key="1">
    <source>
        <dbReference type="ARBA" id="ARBA00008343"/>
    </source>
</evidence>
<dbReference type="FunFam" id="1.10.1670.10:FF:000019">
    <property type="entry name" value="Endonuclease III"/>
    <property type="match status" value="1"/>
</dbReference>
<protein>
    <recommendedName>
        <fullName evidence="10">Endonuclease III</fullName>
        <ecNumber evidence="10">4.2.99.18</ecNumber>
    </recommendedName>
    <alternativeName>
        <fullName evidence="10">DNA-(apurinic or apyrimidinic site) lyase</fullName>
    </alternativeName>
</protein>
<evidence type="ECO:0000256" key="9">
    <source>
        <dbReference type="ARBA" id="ARBA00023295"/>
    </source>
</evidence>
<evidence type="ECO:0000256" key="4">
    <source>
        <dbReference type="ARBA" id="ARBA00022763"/>
    </source>
</evidence>
<evidence type="ECO:0000256" key="7">
    <source>
        <dbReference type="ARBA" id="ARBA00023014"/>
    </source>
</evidence>
<dbReference type="InterPro" id="IPR011257">
    <property type="entry name" value="DNA_glycosylase"/>
</dbReference>
<dbReference type="GO" id="GO:0046872">
    <property type="term" value="F:metal ion binding"/>
    <property type="evidence" value="ECO:0007669"/>
    <property type="project" value="UniProtKB-KW"/>
</dbReference>
<dbReference type="PANTHER" id="PTHR10359:SF18">
    <property type="entry name" value="ENDONUCLEASE III"/>
    <property type="match status" value="1"/>
</dbReference>
<dbReference type="GO" id="GO:0019104">
    <property type="term" value="F:DNA N-glycosylase activity"/>
    <property type="evidence" value="ECO:0007669"/>
    <property type="project" value="UniProtKB-UniRule"/>
</dbReference>
<dbReference type="RefSeq" id="WP_036907326.1">
    <property type="nucleotide sequence ID" value="NZ_CP138967.1"/>
</dbReference>
<dbReference type="FunFam" id="1.10.340.30:FF:000001">
    <property type="entry name" value="Endonuclease III"/>
    <property type="match status" value="1"/>
</dbReference>
<dbReference type="GO" id="GO:0003677">
    <property type="term" value="F:DNA binding"/>
    <property type="evidence" value="ECO:0007669"/>
    <property type="project" value="UniProtKB-UniRule"/>
</dbReference>
<dbReference type="InterPro" id="IPR003265">
    <property type="entry name" value="HhH-GPD_domain"/>
</dbReference>
<dbReference type="PIRSF" id="PIRSF001435">
    <property type="entry name" value="Nth"/>
    <property type="match status" value="1"/>
</dbReference>
<reference evidence="13" key="1">
    <citation type="journal article" date="2014" name="Sci. Data">
        <title>Genomes of diverse isolates of the marine cyanobacterium Prochlorococcus.</title>
        <authorList>
            <person name="Biller S."/>
            <person name="Berube P."/>
            <person name="Thompson J."/>
            <person name="Kelly L."/>
            <person name="Roggensack S."/>
            <person name="Awad L."/>
            <person name="Roache-Johnson K."/>
            <person name="Ding H."/>
            <person name="Giovannoni S.J."/>
            <person name="Moore L.R."/>
            <person name="Chisholm S.W."/>
        </authorList>
    </citation>
    <scope>NUCLEOTIDE SEQUENCE [LARGE SCALE GENOMIC DNA]</scope>
    <source>
        <strain evidence="13">PAC1</strain>
    </source>
</reference>
<evidence type="ECO:0000256" key="5">
    <source>
        <dbReference type="ARBA" id="ARBA00022801"/>
    </source>
</evidence>
<comment type="caution">
    <text evidence="12">The sequence shown here is derived from an EMBL/GenBank/DDBJ whole genome shotgun (WGS) entry which is preliminary data.</text>
</comment>
<dbReference type="GO" id="GO:0051539">
    <property type="term" value="F:4 iron, 4 sulfur cluster binding"/>
    <property type="evidence" value="ECO:0007669"/>
    <property type="project" value="UniProtKB-KW"/>
</dbReference>
<dbReference type="SMART" id="SM00478">
    <property type="entry name" value="ENDO3c"/>
    <property type="match status" value="1"/>
</dbReference>
<keyword evidence="10" id="KW-0238">DNA-binding</keyword>
<dbReference type="EC" id="4.2.99.18" evidence="10"/>
<evidence type="ECO:0000256" key="8">
    <source>
        <dbReference type="ARBA" id="ARBA00023204"/>
    </source>
</evidence>
<dbReference type="Pfam" id="PF00730">
    <property type="entry name" value="HhH-GPD"/>
    <property type="match status" value="1"/>
</dbReference>
<evidence type="ECO:0000313" key="12">
    <source>
        <dbReference type="EMBL" id="KGG19629.1"/>
    </source>
</evidence>
<name>A0A0A2C4T5_PROMR</name>
<keyword evidence="7" id="KW-0411">Iron-sulfur</keyword>
<keyword evidence="12" id="KW-0255">Endonuclease</keyword>
<sequence length="217" mass="24832">MKKDERIKIIIKRLEEIYPETPIPLDHQNGFTLLVAVVLSAQSTDKKVNELTKELFKVAPSAEKMYKLGENKIYNYIKQLGLAKTKAKNTHNLSKIIFEKFNNIVPNSFQKLESLPGVGHKTASVVMSQVFGVPSFPVDTHIHRLSQRWGLTSGKNVIQTEKDLKRLFPKNLWNKLHLQMIFYGREYCSARGCNGTNCNLCKELYPNRKKAIICIKA</sequence>
<dbReference type="PROSITE" id="PS01155">
    <property type="entry name" value="ENDONUCLEASE_III_2"/>
    <property type="match status" value="1"/>
</dbReference>
<keyword evidence="5 10" id="KW-0378">Hydrolase</keyword>
<comment type="cofactor">
    <cofactor evidence="10">
        <name>[4Fe-4S] cluster</name>
        <dbReference type="ChEBI" id="CHEBI:49883"/>
    </cofactor>
    <text evidence="10">Binds 1 [4Fe-4S] cluster.</text>
</comment>
<dbReference type="InterPro" id="IPR023170">
    <property type="entry name" value="HhH_base_excis_C"/>
</dbReference>
<evidence type="ECO:0000256" key="10">
    <source>
        <dbReference type="HAMAP-Rule" id="MF_00942"/>
    </source>
</evidence>
<dbReference type="Pfam" id="PF00633">
    <property type="entry name" value="HHH"/>
    <property type="match status" value="1"/>
</dbReference>
<comment type="similarity">
    <text evidence="1 10">Belongs to the Nth/MutY family.</text>
</comment>
<keyword evidence="9 10" id="KW-0326">Glycosidase</keyword>
<dbReference type="InterPro" id="IPR000445">
    <property type="entry name" value="HhH_motif"/>
</dbReference>
<feature type="domain" description="HhH-GPD" evidence="11">
    <location>
        <begin position="39"/>
        <end position="186"/>
    </location>
</feature>
<evidence type="ECO:0000313" key="13">
    <source>
        <dbReference type="Proteomes" id="UP000030392"/>
    </source>
</evidence>
<accession>A0A0A2C4T5</accession>
<evidence type="ECO:0000259" key="11">
    <source>
        <dbReference type="SMART" id="SM00478"/>
    </source>
</evidence>
<dbReference type="NCBIfam" id="TIGR01083">
    <property type="entry name" value="nth"/>
    <property type="match status" value="1"/>
</dbReference>
<dbReference type="AlphaFoldDB" id="A0A0A2C4T5"/>
<dbReference type="Gene3D" id="1.10.1670.10">
    <property type="entry name" value="Helix-hairpin-Helix base-excision DNA repair enzymes (C-terminal)"/>
    <property type="match status" value="1"/>
</dbReference>
<keyword evidence="6" id="KW-0408">Iron</keyword>
<dbReference type="PANTHER" id="PTHR10359">
    <property type="entry name" value="A/G-SPECIFIC ADENINE GLYCOSYLASE/ENDONUCLEASE III"/>
    <property type="match status" value="1"/>
</dbReference>
<keyword evidence="12" id="KW-0540">Nuclease</keyword>
<keyword evidence="8 10" id="KW-0234">DNA repair</keyword>
<organism evidence="12 13">
    <name type="scientific">Prochlorococcus marinus str. PAC1</name>
    <dbReference type="NCBI Taxonomy" id="59924"/>
    <lineage>
        <taxon>Bacteria</taxon>
        <taxon>Bacillati</taxon>
        <taxon>Cyanobacteriota</taxon>
        <taxon>Cyanophyceae</taxon>
        <taxon>Synechococcales</taxon>
        <taxon>Prochlorococcaceae</taxon>
        <taxon>Prochlorococcus</taxon>
    </lineage>
</organism>
<dbReference type="InterPro" id="IPR004036">
    <property type="entry name" value="Endonuclease-III-like_CS2"/>
</dbReference>
<dbReference type="Gene3D" id="1.10.340.30">
    <property type="entry name" value="Hypothetical protein, domain 2"/>
    <property type="match status" value="1"/>
</dbReference>
<keyword evidence="4 10" id="KW-0227">DNA damage</keyword>
<comment type="caution">
    <text evidence="10">Lacks conserved residue(s) required for the propagation of feature annotation.</text>
</comment>
<dbReference type="Proteomes" id="UP000030392">
    <property type="component" value="Unassembled WGS sequence"/>
</dbReference>